<evidence type="ECO:0000256" key="8">
    <source>
        <dbReference type="ARBA" id="ARBA00023136"/>
    </source>
</evidence>
<keyword evidence="6 10" id="KW-1133">Transmembrane helix</keyword>
<evidence type="ECO:0000256" key="9">
    <source>
        <dbReference type="SAM" id="MobiDB-lite"/>
    </source>
</evidence>
<proteinExistence type="inferred from homology"/>
<dbReference type="Pfam" id="PF03820">
    <property type="entry name" value="SFXNs"/>
    <property type="match status" value="2"/>
</dbReference>
<keyword evidence="8 10" id="KW-0472">Membrane</keyword>
<keyword evidence="7" id="KW-0496">Mitochondrion</keyword>
<feature type="transmembrane region" description="Helical" evidence="10">
    <location>
        <begin position="232"/>
        <end position="256"/>
    </location>
</feature>
<evidence type="ECO:0000256" key="7">
    <source>
        <dbReference type="ARBA" id="ARBA00023128"/>
    </source>
</evidence>
<evidence type="ECO:0000256" key="2">
    <source>
        <dbReference type="ARBA" id="ARBA00005974"/>
    </source>
</evidence>
<evidence type="ECO:0000256" key="3">
    <source>
        <dbReference type="ARBA" id="ARBA00022448"/>
    </source>
</evidence>
<dbReference type="AlphaFoldDB" id="A0A6P6S4H4"/>
<dbReference type="GO" id="GO:0006865">
    <property type="term" value="P:amino acid transport"/>
    <property type="evidence" value="ECO:0007669"/>
    <property type="project" value="UniProtKB-KW"/>
</dbReference>
<comment type="subcellular location">
    <subcellularLocation>
        <location evidence="1">Mitochondrion membrane</location>
        <topology evidence="1">Multi-pass membrane protein</topology>
    </subcellularLocation>
</comment>
<keyword evidence="4 10" id="KW-0812">Transmembrane</keyword>
<evidence type="ECO:0000256" key="5">
    <source>
        <dbReference type="ARBA" id="ARBA00022970"/>
    </source>
</evidence>
<feature type="compositionally biased region" description="Polar residues" evidence="9">
    <location>
        <begin position="1"/>
        <end position="13"/>
    </location>
</feature>
<gene>
    <name evidence="12" type="primary">LOC34618356</name>
</gene>
<keyword evidence="3" id="KW-0813">Transport</keyword>
<dbReference type="PANTHER" id="PTHR11153:SF6">
    <property type="entry name" value="SIDEROFLEXIN-5"/>
    <property type="match status" value="1"/>
</dbReference>
<sequence length="291" mass="31833">MHSLKTASETTEMAKTDPTMSEDAPMQAKAHSLDTYWGRVRSFQQRMNPLLLFATRTEIESAKEVAALADAGNWSALRSRGVTEEMLQSKVLLRDASVNHSNGNVLHPLFRLAAFAPVNIPICAGMLLTAPTAANSVFWQWVNQTYNAAFNYANGNRLDDEKQKEEKKTDVLKGYSAAVFVSVGLAVGLNCWLKNLNARPWVQRILQGTIPFTAVAGANVANVFLMRGHECISVLTQLSVIYGCLNVGLPMAVGIFPSTVKIAASELEPQFHDLKDSDGTPVTHVIFNRGV</sequence>
<organism evidence="11 12">
    <name type="scientific">Cyclospora cayetanensis</name>
    <dbReference type="NCBI Taxonomy" id="88456"/>
    <lineage>
        <taxon>Eukaryota</taxon>
        <taxon>Sar</taxon>
        <taxon>Alveolata</taxon>
        <taxon>Apicomplexa</taxon>
        <taxon>Conoidasida</taxon>
        <taxon>Coccidia</taxon>
        <taxon>Eucoccidiorida</taxon>
        <taxon>Eimeriorina</taxon>
        <taxon>Eimeriidae</taxon>
        <taxon>Cyclospora</taxon>
    </lineage>
</organism>
<dbReference type="GO" id="GO:0005743">
    <property type="term" value="C:mitochondrial inner membrane"/>
    <property type="evidence" value="ECO:0007669"/>
    <property type="project" value="TreeGrafter"/>
</dbReference>
<keyword evidence="11" id="KW-1185">Reference proteome</keyword>
<evidence type="ECO:0000313" key="12">
    <source>
        <dbReference type="RefSeq" id="XP_026194200.1"/>
    </source>
</evidence>
<protein>
    <submittedName>
        <fullName evidence="12">Probable mitochondrial transport protein fsf1</fullName>
    </submittedName>
</protein>
<dbReference type="OrthoDB" id="6608471at2759"/>
<evidence type="ECO:0000313" key="11">
    <source>
        <dbReference type="Proteomes" id="UP000515125"/>
    </source>
</evidence>
<dbReference type="GeneID" id="34618356"/>
<accession>A0A6P6S4H4</accession>
<evidence type="ECO:0000256" key="10">
    <source>
        <dbReference type="SAM" id="Phobius"/>
    </source>
</evidence>
<dbReference type="RefSeq" id="XP_026194200.1">
    <property type="nucleotide sequence ID" value="XM_026338415.1"/>
</dbReference>
<keyword evidence="5" id="KW-0029">Amino-acid transport</keyword>
<dbReference type="InterPro" id="IPR004686">
    <property type="entry name" value="Mtc"/>
</dbReference>
<evidence type="ECO:0000256" key="4">
    <source>
        <dbReference type="ARBA" id="ARBA00022692"/>
    </source>
</evidence>
<dbReference type="PANTHER" id="PTHR11153">
    <property type="entry name" value="SIDEROFLEXIN"/>
    <property type="match status" value="1"/>
</dbReference>
<evidence type="ECO:0000256" key="1">
    <source>
        <dbReference type="ARBA" id="ARBA00004225"/>
    </source>
</evidence>
<dbReference type="GO" id="GO:1990542">
    <property type="term" value="P:mitochondrial transmembrane transport"/>
    <property type="evidence" value="ECO:0007669"/>
    <property type="project" value="TreeGrafter"/>
</dbReference>
<name>A0A6P6S4H4_9EIME</name>
<evidence type="ECO:0000256" key="6">
    <source>
        <dbReference type="ARBA" id="ARBA00022989"/>
    </source>
</evidence>
<feature type="region of interest" description="Disordered" evidence="9">
    <location>
        <begin position="1"/>
        <end position="26"/>
    </location>
</feature>
<reference evidence="12" key="1">
    <citation type="submission" date="2025-08" db="UniProtKB">
        <authorList>
            <consortium name="RefSeq"/>
        </authorList>
    </citation>
    <scope>IDENTIFICATION</scope>
</reference>
<dbReference type="GO" id="GO:0015075">
    <property type="term" value="F:monoatomic ion transmembrane transporter activity"/>
    <property type="evidence" value="ECO:0007669"/>
    <property type="project" value="InterPro"/>
</dbReference>
<feature type="transmembrane region" description="Helical" evidence="10">
    <location>
        <begin position="174"/>
        <end position="193"/>
    </location>
</feature>
<feature type="transmembrane region" description="Helical" evidence="10">
    <location>
        <begin position="205"/>
        <end position="226"/>
    </location>
</feature>
<dbReference type="Proteomes" id="UP000515125">
    <property type="component" value="Unplaced"/>
</dbReference>
<comment type="similarity">
    <text evidence="2">Belongs to the sideroflexin family.</text>
</comment>